<evidence type="ECO:0000313" key="2">
    <source>
        <dbReference type="Proteomes" id="UP001145742"/>
    </source>
</evidence>
<dbReference type="EMBL" id="WHWB01032531">
    <property type="protein sequence ID" value="KAJ7425367.1"/>
    <property type="molecule type" value="Genomic_DNA"/>
</dbReference>
<protein>
    <submittedName>
        <fullName evidence="1">Uncharacterized protein</fullName>
    </submittedName>
</protein>
<dbReference type="Proteomes" id="UP001145742">
    <property type="component" value="Unassembled WGS sequence"/>
</dbReference>
<gene>
    <name evidence="1" type="ORF">WISP_23919</name>
</gene>
<sequence length="88" mass="10233">MEGGDPAPLLSPGEVHLECCVQFWAPQDKRDIEILEWVQCRAMKMMKGLEHVSYKKRLRELGLFRFKKRQLRGDLINVYVSEGKVSRG</sequence>
<keyword evidence="2" id="KW-1185">Reference proteome</keyword>
<reference evidence="1" key="1">
    <citation type="submission" date="2019-10" db="EMBL/GenBank/DDBJ databases">
        <authorList>
            <person name="Soares A.E.R."/>
            <person name="Aleixo A."/>
            <person name="Schneider P."/>
            <person name="Miyaki C.Y."/>
            <person name="Schneider M.P."/>
            <person name="Mello C."/>
            <person name="Vasconcelos A.T.R."/>
        </authorList>
    </citation>
    <scope>NUCLEOTIDE SEQUENCE</scope>
    <source>
        <tissue evidence="1">Muscle</tissue>
    </source>
</reference>
<organism evidence="1 2">
    <name type="scientific">Willisornis vidua</name>
    <name type="common">Xingu scale-backed antbird</name>
    <dbReference type="NCBI Taxonomy" id="1566151"/>
    <lineage>
        <taxon>Eukaryota</taxon>
        <taxon>Metazoa</taxon>
        <taxon>Chordata</taxon>
        <taxon>Craniata</taxon>
        <taxon>Vertebrata</taxon>
        <taxon>Euteleostomi</taxon>
        <taxon>Archelosauria</taxon>
        <taxon>Archosauria</taxon>
        <taxon>Dinosauria</taxon>
        <taxon>Saurischia</taxon>
        <taxon>Theropoda</taxon>
        <taxon>Coelurosauria</taxon>
        <taxon>Aves</taxon>
        <taxon>Neognathae</taxon>
        <taxon>Neoaves</taxon>
        <taxon>Telluraves</taxon>
        <taxon>Australaves</taxon>
        <taxon>Passeriformes</taxon>
        <taxon>Thamnophilidae</taxon>
        <taxon>Willisornis</taxon>
    </lineage>
</organism>
<comment type="caution">
    <text evidence="1">The sequence shown here is derived from an EMBL/GenBank/DDBJ whole genome shotgun (WGS) entry which is preliminary data.</text>
</comment>
<accession>A0ABQ9DMD6</accession>
<proteinExistence type="predicted"/>
<evidence type="ECO:0000313" key="1">
    <source>
        <dbReference type="EMBL" id="KAJ7425367.1"/>
    </source>
</evidence>
<name>A0ABQ9DMD6_9PASS</name>